<dbReference type="EMBL" id="MU167215">
    <property type="protein sequence ID" value="KAG0151104.1"/>
    <property type="molecule type" value="Genomic_DNA"/>
</dbReference>
<dbReference type="Proteomes" id="UP000886653">
    <property type="component" value="Unassembled WGS sequence"/>
</dbReference>
<keyword evidence="3" id="KW-1185">Reference proteome</keyword>
<evidence type="ECO:0000313" key="3">
    <source>
        <dbReference type="Proteomes" id="UP000886653"/>
    </source>
</evidence>
<dbReference type="OrthoDB" id="2502666at2759"/>
<organism evidence="2 3">
    <name type="scientific">Cronartium quercuum f. sp. fusiforme G11</name>
    <dbReference type="NCBI Taxonomy" id="708437"/>
    <lineage>
        <taxon>Eukaryota</taxon>
        <taxon>Fungi</taxon>
        <taxon>Dikarya</taxon>
        <taxon>Basidiomycota</taxon>
        <taxon>Pucciniomycotina</taxon>
        <taxon>Pucciniomycetes</taxon>
        <taxon>Pucciniales</taxon>
        <taxon>Coleosporiaceae</taxon>
        <taxon>Cronartium</taxon>
    </lineage>
</organism>
<gene>
    <name evidence="2" type="ORF">CROQUDRAFT_668184</name>
</gene>
<accession>A0A9P6TGK6</accession>
<evidence type="ECO:0000313" key="2">
    <source>
        <dbReference type="EMBL" id="KAG0151104.1"/>
    </source>
</evidence>
<dbReference type="PANTHER" id="PTHR45023">
    <property type="match status" value="1"/>
</dbReference>
<feature type="region of interest" description="Disordered" evidence="1">
    <location>
        <begin position="1"/>
        <end position="47"/>
    </location>
</feature>
<name>A0A9P6TGK6_9BASI</name>
<evidence type="ECO:0000256" key="1">
    <source>
        <dbReference type="SAM" id="MobiDB-lite"/>
    </source>
</evidence>
<dbReference type="PANTHER" id="PTHR45023:SF4">
    <property type="entry name" value="GLYCINE-RICH PROTEIN-RELATED"/>
    <property type="match status" value="1"/>
</dbReference>
<reference evidence="2" key="1">
    <citation type="submission" date="2013-11" db="EMBL/GenBank/DDBJ databases">
        <title>Genome sequence of the fusiform rust pathogen reveals effectors for host alternation and coevolution with pine.</title>
        <authorList>
            <consortium name="DOE Joint Genome Institute"/>
            <person name="Smith K."/>
            <person name="Pendleton A."/>
            <person name="Kubisiak T."/>
            <person name="Anderson C."/>
            <person name="Salamov A."/>
            <person name="Aerts A."/>
            <person name="Riley R."/>
            <person name="Clum A."/>
            <person name="Lindquist E."/>
            <person name="Ence D."/>
            <person name="Campbell M."/>
            <person name="Kronenberg Z."/>
            <person name="Feau N."/>
            <person name="Dhillon B."/>
            <person name="Hamelin R."/>
            <person name="Burleigh J."/>
            <person name="Smith J."/>
            <person name="Yandell M."/>
            <person name="Nelson C."/>
            <person name="Grigoriev I."/>
            <person name="Davis J."/>
        </authorList>
    </citation>
    <scope>NUCLEOTIDE SEQUENCE</scope>
    <source>
        <strain evidence="2">G11</strain>
    </source>
</reference>
<proteinExistence type="predicted"/>
<comment type="caution">
    <text evidence="2">The sequence shown here is derived from an EMBL/GenBank/DDBJ whole genome shotgun (WGS) entry which is preliminary data.</text>
</comment>
<sequence length="150" mass="16730">MTTSSSRAARRAAERANAAKTKAARGRLPTPPQRVNVAPNVGSSDTRFPKWLESEESQLAKCWMKVSEEPEFVDDQTSQAFYEKLVEDFNKNVSRDQHRDVDQIKSRLTGFNPQALKTAAPYGVWFLPPQGGSVDVWVPEKPGSLKLKAL</sequence>
<dbReference type="AlphaFoldDB" id="A0A9P6TGK6"/>
<protein>
    <submittedName>
        <fullName evidence="2">Uncharacterized protein</fullName>
    </submittedName>
</protein>